<dbReference type="AlphaFoldDB" id="A0A8J3W1F0"/>
<evidence type="ECO:0000313" key="5">
    <source>
        <dbReference type="Proteomes" id="UP000610966"/>
    </source>
</evidence>
<dbReference type="GO" id="GO:0016747">
    <property type="term" value="F:acyltransferase activity, transferring groups other than amino-acyl groups"/>
    <property type="evidence" value="ECO:0007669"/>
    <property type="project" value="InterPro"/>
</dbReference>
<dbReference type="CDD" id="cd04301">
    <property type="entry name" value="NAT_SF"/>
    <property type="match status" value="1"/>
</dbReference>
<dbReference type="PROSITE" id="PS51186">
    <property type="entry name" value="GNAT"/>
    <property type="match status" value="1"/>
</dbReference>
<evidence type="ECO:0000256" key="1">
    <source>
        <dbReference type="ARBA" id="ARBA00022679"/>
    </source>
</evidence>
<protein>
    <submittedName>
        <fullName evidence="4">GNAT family N-acetyltransferase</fullName>
    </submittedName>
</protein>
<dbReference type="Proteomes" id="UP000610966">
    <property type="component" value="Unassembled WGS sequence"/>
</dbReference>
<dbReference type="Gene3D" id="3.40.630.30">
    <property type="match status" value="1"/>
</dbReference>
<evidence type="ECO:0000313" key="4">
    <source>
        <dbReference type="EMBL" id="GIH72048.1"/>
    </source>
</evidence>
<reference evidence="4" key="1">
    <citation type="submission" date="2021-01" db="EMBL/GenBank/DDBJ databases">
        <title>Whole genome shotgun sequence of Sphaerimonospora thailandensis NBRC 107569.</title>
        <authorList>
            <person name="Komaki H."/>
            <person name="Tamura T."/>
        </authorList>
    </citation>
    <scope>NUCLEOTIDE SEQUENCE</scope>
    <source>
        <strain evidence="4">NBRC 107569</strain>
    </source>
</reference>
<dbReference type="InterPro" id="IPR050832">
    <property type="entry name" value="Bact_Acetyltransf"/>
</dbReference>
<keyword evidence="2" id="KW-0012">Acyltransferase</keyword>
<dbReference type="SUPFAM" id="SSF55729">
    <property type="entry name" value="Acyl-CoA N-acyltransferases (Nat)"/>
    <property type="match status" value="1"/>
</dbReference>
<comment type="caution">
    <text evidence="4">The sequence shown here is derived from an EMBL/GenBank/DDBJ whole genome shotgun (WGS) entry which is preliminary data.</text>
</comment>
<organism evidence="4 5">
    <name type="scientific">Sphaerimonospora thailandensis</name>
    <dbReference type="NCBI Taxonomy" id="795644"/>
    <lineage>
        <taxon>Bacteria</taxon>
        <taxon>Bacillati</taxon>
        <taxon>Actinomycetota</taxon>
        <taxon>Actinomycetes</taxon>
        <taxon>Streptosporangiales</taxon>
        <taxon>Streptosporangiaceae</taxon>
        <taxon>Sphaerimonospora</taxon>
    </lineage>
</organism>
<keyword evidence="5" id="KW-1185">Reference proteome</keyword>
<dbReference type="InterPro" id="IPR016181">
    <property type="entry name" value="Acyl_CoA_acyltransferase"/>
</dbReference>
<keyword evidence="1" id="KW-0808">Transferase</keyword>
<dbReference type="EMBL" id="BOOG01000044">
    <property type="protein sequence ID" value="GIH72048.1"/>
    <property type="molecule type" value="Genomic_DNA"/>
</dbReference>
<evidence type="ECO:0000256" key="2">
    <source>
        <dbReference type="ARBA" id="ARBA00023315"/>
    </source>
</evidence>
<dbReference type="PANTHER" id="PTHR43877:SF2">
    <property type="entry name" value="AMINOALKYLPHOSPHONATE N-ACETYLTRANSFERASE-RELATED"/>
    <property type="match status" value="1"/>
</dbReference>
<evidence type="ECO:0000259" key="3">
    <source>
        <dbReference type="PROSITE" id="PS51186"/>
    </source>
</evidence>
<accession>A0A8J3W1F0</accession>
<proteinExistence type="predicted"/>
<dbReference type="PANTHER" id="PTHR43877">
    <property type="entry name" value="AMINOALKYLPHOSPHONATE N-ACETYLTRANSFERASE-RELATED-RELATED"/>
    <property type="match status" value="1"/>
</dbReference>
<gene>
    <name evidence="4" type="ORF">Mth01_43010</name>
</gene>
<feature type="domain" description="N-acetyltransferase" evidence="3">
    <location>
        <begin position="6"/>
        <end position="172"/>
    </location>
</feature>
<dbReference type="Pfam" id="PF00583">
    <property type="entry name" value="Acetyltransf_1"/>
    <property type="match status" value="1"/>
</dbReference>
<dbReference type="RefSeq" id="WP_204017715.1">
    <property type="nucleotide sequence ID" value="NZ_BOOG01000044.1"/>
</dbReference>
<sequence length="185" mass="20385">MSPTEVQLLPGTVGADALAELTDMVNRVYAAAEAGLWVDGAARTTVEEMSELVRAGEIVVARMDGRIVGSVRVQQLEDGVGEFGMLAMEPEHRGAGIGRQLIEFAERLSRERGLATMQLEVLVPRDWRHPFKEYLNGWYTRIGYRIVRIGSLEETNPDLVPLLATSCDLRIYHKNLSPAPVGGEP</sequence>
<dbReference type="InterPro" id="IPR000182">
    <property type="entry name" value="GNAT_dom"/>
</dbReference>
<name>A0A8J3W1F0_9ACTN</name>